<keyword evidence="2" id="KW-1185">Reference proteome</keyword>
<reference evidence="1" key="1">
    <citation type="submission" date="2017-08" db="EMBL/GenBank/DDBJ databases">
        <authorList>
            <person name="Polle J.E."/>
            <person name="Barry K."/>
            <person name="Cushman J."/>
            <person name="Schmutz J."/>
            <person name="Tran D."/>
            <person name="Hathwaick L.T."/>
            <person name="Yim W.C."/>
            <person name="Jenkins J."/>
            <person name="Mckie-Krisberg Z.M."/>
            <person name="Prochnik S."/>
            <person name="Lindquist E."/>
            <person name="Dockter R.B."/>
            <person name="Adam C."/>
            <person name="Molina H."/>
            <person name="Bunkerborg J."/>
            <person name="Jin E."/>
            <person name="Buchheim M."/>
            <person name="Magnuson J."/>
        </authorList>
    </citation>
    <scope>NUCLEOTIDE SEQUENCE</scope>
    <source>
        <strain evidence="1">CCAP 19/18</strain>
    </source>
</reference>
<gene>
    <name evidence="1" type="ORF">DUNSADRAFT_18578</name>
</gene>
<evidence type="ECO:0000313" key="2">
    <source>
        <dbReference type="Proteomes" id="UP000815325"/>
    </source>
</evidence>
<proteinExistence type="predicted"/>
<evidence type="ECO:0000313" key="1">
    <source>
        <dbReference type="EMBL" id="KAF5839815.1"/>
    </source>
</evidence>
<organism evidence="1 2">
    <name type="scientific">Dunaliella salina</name>
    <name type="common">Green alga</name>
    <name type="synonym">Protococcus salinus</name>
    <dbReference type="NCBI Taxonomy" id="3046"/>
    <lineage>
        <taxon>Eukaryota</taxon>
        <taxon>Viridiplantae</taxon>
        <taxon>Chlorophyta</taxon>
        <taxon>core chlorophytes</taxon>
        <taxon>Chlorophyceae</taxon>
        <taxon>CS clade</taxon>
        <taxon>Chlamydomonadales</taxon>
        <taxon>Dunaliellaceae</taxon>
        <taxon>Dunaliella</taxon>
    </lineage>
</organism>
<dbReference type="Proteomes" id="UP000815325">
    <property type="component" value="Unassembled WGS sequence"/>
</dbReference>
<comment type="caution">
    <text evidence="1">The sequence shown here is derived from an EMBL/GenBank/DDBJ whole genome shotgun (WGS) entry which is preliminary data.</text>
</comment>
<sequence>MLACKYAPEKGHSYRMYTLSSHSLPLSFSISLDKSWICLHAPNLHTLTIAVRAVTEVLTSEVSRTVRIRYVDLPLFVDLSKIGLMLPCWDWL</sequence>
<name>A0ABQ7GYY1_DUNSA</name>
<dbReference type="EMBL" id="MU069532">
    <property type="protein sequence ID" value="KAF5839815.1"/>
    <property type="molecule type" value="Genomic_DNA"/>
</dbReference>
<accession>A0ABQ7GYY1</accession>
<protein>
    <submittedName>
        <fullName evidence="1">Uncharacterized protein</fullName>
    </submittedName>
</protein>